<evidence type="ECO:0008006" key="3">
    <source>
        <dbReference type="Google" id="ProtNLM"/>
    </source>
</evidence>
<dbReference type="AlphaFoldDB" id="A0A4R8DQQ3"/>
<dbReference type="RefSeq" id="WP_133992195.1">
    <property type="nucleotide sequence ID" value="NZ_SODV01000001.1"/>
</dbReference>
<organism evidence="1 2">
    <name type="scientific">Dinghuibacter silviterrae</name>
    <dbReference type="NCBI Taxonomy" id="1539049"/>
    <lineage>
        <taxon>Bacteria</taxon>
        <taxon>Pseudomonadati</taxon>
        <taxon>Bacteroidota</taxon>
        <taxon>Chitinophagia</taxon>
        <taxon>Chitinophagales</taxon>
        <taxon>Chitinophagaceae</taxon>
        <taxon>Dinghuibacter</taxon>
    </lineage>
</organism>
<keyword evidence="2" id="KW-1185">Reference proteome</keyword>
<gene>
    <name evidence="1" type="ORF">EDB95_1509</name>
</gene>
<accession>A0A4R8DQQ3</accession>
<evidence type="ECO:0000313" key="2">
    <source>
        <dbReference type="Proteomes" id="UP000294498"/>
    </source>
</evidence>
<dbReference type="EMBL" id="SODV01000001">
    <property type="protein sequence ID" value="TDX00484.1"/>
    <property type="molecule type" value="Genomic_DNA"/>
</dbReference>
<dbReference type="OrthoDB" id="1373895at2"/>
<sequence length="75" mass="8549">MEWKLFPKEKPAETETYLISIMKDTGHGMYGFRYLALYNADNGTWHKYDAFNGVVGEVITDHITGWLPLPGVLIS</sequence>
<comment type="caution">
    <text evidence="1">The sequence shown here is derived from an EMBL/GenBank/DDBJ whole genome shotgun (WGS) entry which is preliminary data.</text>
</comment>
<dbReference type="Proteomes" id="UP000294498">
    <property type="component" value="Unassembled WGS sequence"/>
</dbReference>
<evidence type="ECO:0000313" key="1">
    <source>
        <dbReference type="EMBL" id="TDX00484.1"/>
    </source>
</evidence>
<name>A0A4R8DQQ3_9BACT</name>
<protein>
    <recommendedName>
        <fullName evidence="3">DUF551 domain-containing protein</fullName>
    </recommendedName>
</protein>
<proteinExistence type="predicted"/>
<reference evidence="1 2" key="1">
    <citation type="submission" date="2019-03" db="EMBL/GenBank/DDBJ databases">
        <title>Genomic Encyclopedia of Type Strains, Phase IV (KMG-IV): sequencing the most valuable type-strain genomes for metagenomic binning, comparative biology and taxonomic classification.</title>
        <authorList>
            <person name="Goeker M."/>
        </authorList>
    </citation>
    <scope>NUCLEOTIDE SEQUENCE [LARGE SCALE GENOMIC DNA]</scope>
    <source>
        <strain evidence="1 2">DSM 100059</strain>
    </source>
</reference>